<dbReference type="Proteomes" id="UP001236657">
    <property type="component" value="Chromosome"/>
</dbReference>
<feature type="signal peptide" evidence="1">
    <location>
        <begin position="1"/>
        <end position="19"/>
    </location>
</feature>
<keyword evidence="1" id="KW-0732">Signal</keyword>
<accession>A0ABY9MLH8</accession>
<dbReference type="RefSeq" id="WP_028490416.1">
    <property type="nucleotide sequence ID" value="NZ_CP133218.1"/>
</dbReference>
<protein>
    <submittedName>
        <fullName evidence="2">Uncharacterized protein</fullName>
    </submittedName>
</protein>
<proteinExistence type="predicted"/>
<feature type="chain" id="PRO_5046016347" evidence="1">
    <location>
        <begin position="20"/>
        <end position="161"/>
    </location>
</feature>
<dbReference type="EMBL" id="CP133218">
    <property type="protein sequence ID" value="WML89471.1"/>
    <property type="molecule type" value="Genomic_DNA"/>
</dbReference>
<evidence type="ECO:0000256" key="1">
    <source>
        <dbReference type="SAM" id="SignalP"/>
    </source>
</evidence>
<dbReference type="Gene3D" id="2.50.20.20">
    <property type="match status" value="1"/>
</dbReference>
<reference evidence="2 3" key="1">
    <citation type="submission" date="2023-08" db="EMBL/GenBank/DDBJ databases">
        <title>New molecular markers tilS and rpoB for phylogenetic and monitoring studies of the genus Thiothrix biodiversity.</title>
        <authorList>
            <person name="Ravin N.V."/>
            <person name="Smolyakov D."/>
            <person name="Markov N.D."/>
            <person name="Beletsky A.V."/>
            <person name="Mardanov A.V."/>
            <person name="Rudenko T.S."/>
            <person name="Grabovich M.Y."/>
        </authorList>
    </citation>
    <scope>NUCLEOTIDE SEQUENCE [LARGE SCALE GENOMIC DNA]</scope>
    <source>
        <strain evidence="2 3">MK1</strain>
    </source>
</reference>
<name>A0ABY9MLH8_9GAMM</name>
<evidence type="ECO:0000313" key="3">
    <source>
        <dbReference type="Proteomes" id="UP001236657"/>
    </source>
</evidence>
<sequence length="161" mass="17627">MKRFLTTTILLALFPPAFALDAACDPLLKASEAKLAQVAWHSVTESTGIKLEAIKVDGQFFMQIDGKWKKFPVDIMDKAEKTAITQMQDGSIKVTNCKDEGSKTVDGMEMTVLSYTSEVPESGVPAENAKLYIGKDDGLPYKNSSENATATYHYKDVVAPK</sequence>
<keyword evidence="3" id="KW-1185">Reference proteome</keyword>
<evidence type="ECO:0000313" key="2">
    <source>
        <dbReference type="EMBL" id="WML89471.1"/>
    </source>
</evidence>
<gene>
    <name evidence="2" type="ORF">RCF98_10865</name>
</gene>
<organism evidence="2 3">
    <name type="scientific">Thiothrix lacustris</name>
    <dbReference type="NCBI Taxonomy" id="525917"/>
    <lineage>
        <taxon>Bacteria</taxon>
        <taxon>Pseudomonadati</taxon>
        <taxon>Pseudomonadota</taxon>
        <taxon>Gammaproteobacteria</taxon>
        <taxon>Thiotrichales</taxon>
        <taxon>Thiotrichaceae</taxon>
        <taxon>Thiothrix</taxon>
    </lineage>
</organism>